<keyword evidence="2" id="KW-1185">Reference proteome</keyword>
<organism evidence="1 2">
    <name type="scientific">Hypoxylon rubiginosum</name>
    <dbReference type="NCBI Taxonomy" id="110542"/>
    <lineage>
        <taxon>Eukaryota</taxon>
        <taxon>Fungi</taxon>
        <taxon>Dikarya</taxon>
        <taxon>Ascomycota</taxon>
        <taxon>Pezizomycotina</taxon>
        <taxon>Sordariomycetes</taxon>
        <taxon>Xylariomycetidae</taxon>
        <taxon>Xylariales</taxon>
        <taxon>Hypoxylaceae</taxon>
        <taxon>Hypoxylon</taxon>
    </lineage>
</organism>
<protein>
    <submittedName>
        <fullName evidence="1">Uncharacterized protein</fullName>
    </submittedName>
</protein>
<dbReference type="EMBL" id="MU394351">
    <property type="protein sequence ID" value="KAI6083481.1"/>
    <property type="molecule type" value="Genomic_DNA"/>
</dbReference>
<proteinExistence type="predicted"/>
<accession>A0ACC0CSX5</accession>
<sequence>METTQPTPALPPPPGQTSNFDNPESLRQQFDIGAGISIALSTIFVSLRVYSRFWIKKLWILEDWFLLAAWAGTIILAGFGEATMTHYGGRHEWDITQAQGNEASYWFNLCSIEYGIALFFAKISVLQLYRRVFSPHRRGAFDNAIIAMGVAILLFHVASTLVKIFECTPRERIWNPDLPGTCVDIGVFLTVIGVFNTITDTIILLLPVRAVWSMSLLFRKKVLVVLVFTFGLAAPAFSLYGFIVRLEGTNNPDKNWHQPAIVMWGLLEIATAVLCACLPELGPIFLRQNKKAGPTTSIVNGRYRYRGSKSDKKERSLFSTGISKSMRGIENDTYFELEEGDYDAQATAQNRSDLSVSAQHCQPGEITITKEVRVATNAADSDTEQLRLPNRV</sequence>
<evidence type="ECO:0000313" key="1">
    <source>
        <dbReference type="EMBL" id="KAI6083481.1"/>
    </source>
</evidence>
<reference evidence="1 2" key="1">
    <citation type="journal article" date="2022" name="New Phytol.">
        <title>Ecological generalism drives hyperdiversity of secondary metabolite gene clusters in xylarialean endophytes.</title>
        <authorList>
            <person name="Franco M.E.E."/>
            <person name="Wisecaver J.H."/>
            <person name="Arnold A.E."/>
            <person name="Ju Y.M."/>
            <person name="Slot J.C."/>
            <person name="Ahrendt S."/>
            <person name="Moore L.P."/>
            <person name="Eastman K.E."/>
            <person name="Scott K."/>
            <person name="Konkel Z."/>
            <person name="Mondo S.J."/>
            <person name="Kuo A."/>
            <person name="Hayes R.D."/>
            <person name="Haridas S."/>
            <person name="Andreopoulos B."/>
            <person name="Riley R."/>
            <person name="LaButti K."/>
            <person name="Pangilinan J."/>
            <person name="Lipzen A."/>
            <person name="Amirebrahimi M."/>
            <person name="Yan J."/>
            <person name="Adam C."/>
            <person name="Keymanesh K."/>
            <person name="Ng V."/>
            <person name="Louie K."/>
            <person name="Northen T."/>
            <person name="Drula E."/>
            <person name="Henrissat B."/>
            <person name="Hsieh H.M."/>
            <person name="Youens-Clark K."/>
            <person name="Lutzoni F."/>
            <person name="Miadlikowska J."/>
            <person name="Eastwood D.C."/>
            <person name="Hamelin R.C."/>
            <person name="Grigoriev I.V."/>
            <person name="U'Ren J.M."/>
        </authorList>
    </citation>
    <scope>NUCLEOTIDE SEQUENCE [LARGE SCALE GENOMIC DNA]</scope>
    <source>
        <strain evidence="1 2">ER1909</strain>
    </source>
</reference>
<name>A0ACC0CSX5_9PEZI</name>
<gene>
    <name evidence="1" type="ORF">F4821DRAFT_244694</name>
</gene>
<evidence type="ECO:0000313" key="2">
    <source>
        <dbReference type="Proteomes" id="UP001497680"/>
    </source>
</evidence>
<comment type="caution">
    <text evidence="1">The sequence shown here is derived from an EMBL/GenBank/DDBJ whole genome shotgun (WGS) entry which is preliminary data.</text>
</comment>
<dbReference type="Proteomes" id="UP001497680">
    <property type="component" value="Unassembled WGS sequence"/>
</dbReference>